<comment type="caution">
    <text evidence="1">The sequence shown here is derived from an EMBL/GenBank/DDBJ whole genome shotgun (WGS) entry which is preliminary data.</text>
</comment>
<name>A0ABP5G043_9ACTN</name>
<reference evidence="2" key="1">
    <citation type="journal article" date="2019" name="Int. J. Syst. Evol. Microbiol.">
        <title>The Global Catalogue of Microorganisms (GCM) 10K type strain sequencing project: providing services to taxonomists for standard genome sequencing and annotation.</title>
        <authorList>
            <consortium name="The Broad Institute Genomics Platform"/>
            <consortium name="The Broad Institute Genome Sequencing Center for Infectious Disease"/>
            <person name="Wu L."/>
            <person name="Ma J."/>
        </authorList>
    </citation>
    <scope>NUCLEOTIDE SEQUENCE [LARGE SCALE GENOMIC DNA]</scope>
    <source>
        <strain evidence="2">JCM 16014</strain>
    </source>
</reference>
<protein>
    <submittedName>
        <fullName evidence="1">Uncharacterized protein</fullName>
    </submittedName>
</protein>
<dbReference type="Proteomes" id="UP001500751">
    <property type="component" value="Unassembled WGS sequence"/>
</dbReference>
<sequence length="57" mass="5925">MGGGWVSRGAGAVGDPVAVTDCEYWKARVLEEDLYEIAGVHSPHITTVRQAPAAASA</sequence>
<evidence type="ECO:0000313" key="2">
    <source>
        <dbReference type="Proteomes" id="UP001500751"/>
    </source>
</evidence>
<evidence type="ECO:0000313" key="1">
    <source>
        <dbReference type="EMBL" id="GAA2034460.1"/>
    </source>
</evidence>
<dbReference type="EMBL" id="BAAAQN010000021">
    <property type="protein sequence ID" value="GAA2034460.1"/>
    <property type="molecule type" value="Genomic_DNA"/>
</dbReference>
<gene>
    <name evidence="1" type="ORF">GCM10009839_38730</name>
</gene>
<organism evidence="1 2">
    <name type="scientific">Catenulispora yoronensis</name>
    <dbReference type="NCBI Taxonomy" id="450799"/>
    <lineage>
        <taxon>Bacteria</taxon>
        <taxon>Bacillati</taxon>
        <taxon>Actinomycetota</taxon>
        <taxon>Actinomycetes</taxon>
        <taxon>Catenulisporales</taxon>
        <taxon>Catenulisporaceae</taxon>
        <taxon>Catenulispora</taxon>
    </lineage>
</organism>
<accession>A0ABP5G043</accession>
<proteinExistence type="predicted"/>
<keyword evidence="2" id="KW-1185">Reference proteome</keyword>